<reference evidence="2" key="1">
    <citation type="journal article" date="2018" name="BMC Genomics">
        <title>Genomic insights into host adaptation between the wheat stripe rust pathogen (Puccinia striiformis f. sp. tritici) and the barley stripe rust pathogen (Puccinia striiformis f. sp. hordei).</title>
        <authorList>
            <person name="Xia C."/>
            <person name="Wang M."/>
            <person name="Yin C."/>
            <person name="Cornejo O.E."/>
            <person name="Hulbert S.H."/>
            <person name="Chen X."/>
        </authorList>
    </citation>
    <scope>NUCLEOTIDE SEQUENCE [LARGE SCALE GENOMIC DNA]</scope>
    <source>
        <strain evidence="2">93-210</strain>
    </source>
</reference>
<evidence type="ECO:0000313" key="2">
    <source>
        <dbReference type="Proteomes" id="UP001060170"/>
    </source>
</evidence>
<dbReference type="EMBL" id="CM045874">
    <property type="protein sequence ID" value="KAI7945109.1"/>
    <property type="molecule type" value="Genomic_DNA"/>
</dbReference>
<organism evidence="1 2">
    <name type="scientific">Puccinia striiformis f. sp. tritici</name>
    <dbReference type="NCBI Taxonomy" id="168172"/>
    <lineage>
        <taxon>Eukaryota</taxon>
        <taxon>Fungi</taxon>
        <taxon>Dikarya</taxon>
        <taxon>Basidiomycota</taxon>
        <taxon>Pucciniomycotina</taxon>
        <taxon>Pucciniomycetes</taxon>
        <taxon>Pucciniales</taxon>
        <taxon>Pucciniaceae</taxon>
        <taxon>Puccinia</taxon>
    </lineage>
</organism>
<keyword evidence="2" id="KW-1185">Reference proteome</keyword>
<sequence>MPSAYRLAHEQWMGSWPDDDGGWPGVRLPLILIDPQLQKRTVGASLAHLTSLALRVLLVSDSRIGVLLSKKL</sequence>
<name>A0ACC0E7M8_9BASI</name>
<reference evidence="1 2" key="3">
    <citation type="journal article" date="2022" name="Microbiol. Spectr.">
        <title>Folding features and dynamics of 3D genome architecture in plant fungal pathogens.</title>
        <authorList>
            <person name="Xia C."/>
        </authorList>
    </citation>
    <scope>NUCLEOTIDE SEQUENCE [LARGE SCALE GENOMIC DNA]</scope>
    <source>
        <strain evidence="1 2">93-210</strain>
    </source>
</reference>
<proteinExistence type="predicted"/>
<gene>
    <name evidence="1" type="ORF">MJO28_010804</name>
</gene>
<comment type="caution">
    <text evidence="1">The sequence shown here is derived from an EMBL/GenBank/DDBJ whole genome shotgun (WGS) entry which is preliminary data.</text>
</comment>
<dbReference type="Proteomes" id="UP001060170">
    <property type="component" value="Chromosome 10"/>
</dbReference>
<protein>
    <submittedName>
        <fullName evidence="1">Uncharacterized protein</fullName>
    </submittedName>
</protein>
<accession>A0ACC0E7M8</accession>
<reference evidence="2" key="2">
    <citation type="journal article" date="2018" name="Mol. Plant Microbe Interact.">
        <title>Genome sequence resources for the wheat stripe rust pathogen (Puccinia striiformis f. sp. tritici) and the barley stripe rust pathogen (Puccinia striiformis f. sp. hordei).</title>
        <authorList>
            <person name="Xia C."/>
            <person name="Wang M."/>
            <person name="Yin C."/>
            <person name="Cornejo O.E."/>
            <person name="Hulbert S.H."/>
            <person name="Chen X."/>
        </authorList>
    </citation>
    <scope>NUCLEOTIDE SEQUENCE [LARGE SCALE GENOMIC DNA]</scope>
    <source>
        <strain evidence="2">93-210</strain>
    </source>
</reference>
<evidence type="ECO:0000313" key="1">
    <source>
        <dbReference type="EMBL" id="KAI7945109.1"/>
    </source>
</evidence>